<dbReference type="NCBIfam" id="NF041373">
    <property type="entry name" value="HGG_STG"/>
    <property type="match status" value="1"/>
</dbReference>
<sequence>MAGRRRTRPRCGARTRRGTPCQCAALPNGRCKFHGGLSTGPRTEEGRRQSARNLDRAREALARPELAELRSEASRKGWVTRRINKRREQLRRMAAANVPMARELLDHLDAVIPPAAR</sequence>
<dbReference type="Proteomes" id="UP001564408">
    <property type="component" value="Unassembled WGS sequence"/>
</dbReference>
<feature type="region of interest" description="Disordered" evidence="1">
    <location>
        <begin position="34"/>
        <end position="54"/>
    </location>
</feature>
<accession>A0ABV4BH13</accession>
<dbReference type="RefSeq" id="WP_369666079.1">
    <property type="nucleotide sequence ID" value="NZ_JBDKXB010000004.1"/>
</dbReference>
<comment type="caution">
    <text evidence="2">The sequence shown here is derived from an EMBL/GenBank/DDBJ whole genome shotgun (WGS) entry which is preliminary data.</text>
</comment>
<proteinExistence type="predicted"/>
<reference evidence="2 3" key="1">
    <citation type="submission" date="2024-05" db="EMBL/GenBank/DDBJ databases">
        <title>Genome Sequence and Characterization of the New Strain Purple Sulfur Bacterium of Genus Thioalkalicoccus.</title>
        <authorList>
            <person name="Bryantseva I.A."/>
            <person name="Kyndt J.A."/>
            <person name="Imhoff J.F."/>
        </authorList>
    </citation>
    <scope>NUCLEOTIDE SEQUENCE [LARGE SCALE GENOMIC DNA]</scope>
    <source>
        <strain evidence="2 3">Um2</strain>
    </source>
</reference>
<dbReference type="InterPro" id="IPR047675">
    <property type="entry name" value="Putative_zinc-bd"/>
</dbReference>
<gene>
    <name evidence="2" type="ORF">ABC977_04650</name>
</gene>
<organism evidence="2 3">
    <name type="scientific">Thioalkalicoccus limnaeus</name>
    <dbReference type="NCBI Taxonomy" id="120681"/>
    <lineage>
        <taxon>Bacteria</taxon>
        <taxon>Pseudomonadati</taxon>
        <taxon>Pseudomonadota</taxon>
        <taxon>Gammaproteobacteria</taxon>
        <taxon>Chromatiales</taxon>
        <taxon>Chromatiaceae</taxon>
        <taxon>Thioalkalicoccus</taxon>
    </lineage>
</organism>
<evidence type="ECO:0000313" key="3">
    <source>
        <dbReference type="Proteomes" id="UP001564408"/>
    </source>
</evidence>
<name>A0ABV4BH13_9GAMM</name>
<evidence type="ECO:0000256" key="1">
    <source>
        <dbReference type="SAM" id="MobiDB-lite"/>
    </source>
</evidence>
<evidence type="ECO:0000313" key="2">
    <source>
        <dbReference type="EMBL" id="MEY6431695.1"/>
    </source>
</evidence>
<dbReference type="EMBL" id="JBDKXB010000004">
    <property type="protein sequence ID" value="MEY6431695.1"/>
    <property type="molecule type" value="Genomic_DNA"/>
</dbReference>
<protein>
    <submittedName>
        <fullName evidence="2">HGGxSTG domain-containing protein</fullName>
    </submittedName>
</protein>
<keyword evidence="3" id="KW-1185">Reference proteome</keyword>
<feature type="compositionally biased region" description="Basic and acidic residues" evidence="1">
    <location>
        <begin position="42"/>
        <end position="54"/>
    </location>
</feature>